<sequence>MSIQYRTFFHFLKEYLVKLICCCVNITKQHHMVGRAEQAFPSLVRKTVPCDCPMANASSPDPIDS</sequence>
<organism evidence="1 2">
    <name type="scientific">Cannabis sativa</name>
    <name type="common">Hemp</name>
    <name type="synonym">Marijuana</name>
    <dbReference type="NCBI Taxonomy" id="3483"/>
    <lineage>
        <taxon>Eukaryota</taxon>
        <taxon>Viridiplantae</taxon>
        <taxon>Streptophyta</taxon>
        <taxon>Embryophyta</taxon>
        <taxon>Tracheophyta</taxon>
        <taxon>Spermatophyta</taxon>
        <taxon>Magnoliopsida</taxon>
        <taxon>eudicotyledons</taxon>
        <taxon>Gunneridae</taxon>
        <taxon>Pentapetalae</taxon>
        <taxon>rosids</taxon>
        <taxon>fabids</taxon>
        <taxon>Rosales</taxon>
        <taxon>Cannabaceae</taxon>
        <taxon>Cannabis</taxon>
    </lineage>
</organism>
<comment type="caution">
    <text evidence="1">The sequence shown here is derived from an EMBL/GenBank/DDBJ whole genome shotgun (WGS) entry which is preliminary data.</text>
</comment>
<proteinExistence type="predicted"/>
<reference evidence="1 2" key="1">
    <citation type="journal article" date="2020" name="bioRxiv">
        <title>Sequence and annotation of 42 cannabis genomes reveals extensive copy number variation in cannabinoid synthesis and pathogen resistance genes.</title>
        <authorList>
            <person name="Mckernan K.J."/>
            <person name="Helbert Y."/>
            <person name="Kane L.T."/>
            <person name="Ebling H."/>
            <person name="Zhang L."/>
            <person name="Liu B."/>
            <person name="Eaton Z."/>
            <person name="Mclaughlin S."/>
            <person name="Kingan S."/>
            <person name="Baybayan P."/>
            <person name="Concepcion G."/>
            <person name="Jordan M."/>
            <person name="Riva A."/>
            <person name="Barbazuk W."/>
            <person name="Harkins T."/>
        </authorList>
    </citation>
    <scope>NUCLEOTIDE SEQUENCE [LARGE SCALE GENOMIC DNA]</scope>
    <source>
        <strain evidence="2">cv. Jamaican Lion 4</strain>
        <tissue evidence="1">Leaf</tissue>
    </source>
</reference>
<name>A0A7J6FXM3_CANSA</name>
<evidence type="ECO:0000313" key="1">
    <source>
        <dbReference type="EMBL" id="KAF4375372.1"/>
    </source>
</evidence>
<evidence type="ECO:0000313" key="2">
    <source>
        <dbReference type="Proteomes" id="UP000525078"/>
    </source>
</evidence>
<dbReference type="AlphaFoldDB" id="A0A7J6FXM3"/>
<gene>
    <name evidence="1" type="ORF">F8388_024031</name>
</gene>
<protein>
    <submittedName>
        <fullName evidence="1">Uncharacterized protein</fullName>
    </submittedName>
</protein>
<dbReference type="Proteomes" id="UP000525078">
    <property type="component" value="Unassembled WGS sequence"/>
</dbReference>
<dbReference type="EMBL" id="JAATIP010000090">
    <property type="protein sequence ID" value="KAF4375372.1"/>
    <property type="molecule type" value="Genomic_DNA"/>
</dbReference>
<accession>A0A7J6FXM3</accession>